<dbReference type="GO" id="GO:0016998">
    <property type="term" value="P:cell wall macromolecule catabolic process"/>
    <property type="evidence" value="ECO:0007669"/>
    <property type="project" value="InterPro"/>
</dbReference>
<evidence type="ECO:0000256" key="7">
    <source>
        <dbReference type="RuleBase" id="RU003788"/>
    </source>
</evidence>
<keyword evidence="5" id="KW-1035">Host cytoplasm</keyword>
<dbReference type="STRING" id="758825.SAMN02982985_02900"/>
<evidence type="ECO:0000256" key="2">
    <source>
        <dbReference type="ARBA" id="ARBA00022529"/>
    </source>
</evidence>
<dbReference type="PANTHER" id="PTHR38107">
    <property type="match status" value="1"/>
</dbReference>
<dbReference type="HAMAP" id="MF_04110">
    <property type="entry name" value="ENDOLYSIN_T4"/>
    <property type="match status" value="1"/>
</dbReference>
<evidence type="ECO:0000256" key="5">
    <source>
        <dbReference type="ARBA" id="ARBA00023200"/>
    </source>
</evidence>
<evidence type="ECO:0000256" key="4">
    <source>
        <dbReference type="ARBA" id="ARBA00022801"/>
    </source>
</evidence>
<dbReference type="Gene3D" id="1.10.530.40">
    <property type="match status" value="1"/>
</dbReference>
<dbReference type="EMBL" id="FOTW01000013">
    <property type="protein sequence ID" value="SFM13897.1"/>
    <property type="molecule type" value="Genomic_DNA"/>
</dbReference>
<comment type="similarity">
    <text evidence="7">Belongs to the glycosyl hydrolase 24 family.</text>
</comment>
<dbReference type="InterPro" id="IPR033907">
    <property type="entry name" value="Endolysin_autolysin"/>
</dbReference>
<dbReference type="GO" id="GO:0003796">
    <property type="term" value="F:lysozyme activity"/>
    <property type="evidence" value="ECO:0007669"/>
    <property type="project" value="UniProtKB-EC"/>
</dbReference>
<dbReference type="AlphaFoldDB" id="A0A1I4NF13"/>
<dbReference type="Pfam" id="PF00959">
    <property type="entry name" value="Phage_lysozyme"/>
    <property type="match status" value="1"/>
</dbReference>
<dbReference type="InterPro" id="IPR002196">
    <property type="entry name" value="Glyco_hydro_24"/>
</dbReference>
<dbReference type="GO" id="GO:0042742">
    <property type="term" value="P:defense response to bacterium"/>
    <property type="evidence" value="ECO:0007669"/>
    <property type="project" value="UniProtKB-KW"/>
</dbReference>
<keyword evidence="2 7" id="KW-0929">Antimicrobial</keyword>
<keyword evidence="4 7" id="KW-0378">Hydrolase</keyword>
<keyword evidence="6 7" id="KW-0326">Glycosidase</keyword>
<evidence type="ECO:0000256" key="1">
    <source>
        <dbReference type="ARBA" id="ARBA00000632"/>
    </source>
</evidence>
<dbReference type="InterPro" id="IPR034690">
    <property type="entry name" value="Endolysin_T4_type"/>
</dbReference>
<keyword evidence="9" id="KW-1185">Reference proteome</keyword>
<dbReference type="Proteomes" id="UP000199470">
    <property type="component" value="Unassembled WGS sequence"/>
</dbReference>
<dbReference type="PANTHER" id="PTHR38107:SF3">
    <property type="entry name" value="LYSOZYME RRRD-RELATED"/>
    <property type="match status" value="1"/>
</dbReference>
<sequence>MSAALIGDGAALPMALRLIRAFEGCRLHAYRDMVGVWTIGWGETLDVREGMVWSQERADEVLRRRVAQFQLAVLRRCPALHLEPPARLAACTSLAYNVGLGAFGASSVCRHIARQEFDAAADSFLLWNKAGGAVVAGLTRRRQAERALFVQAGAPALRGGVVA</sequence>
<keyword evidence="3 7" id="KW-0081">Bacteriolytic enzyme</keyword>
<evidence type="ECO:0000313" key="9">
    <source>
        <dbReference type="Proteomes" id="UP000199470"/>
    </source>
</evidence>
<dbReference type="InterPro" id="IPR023346">
    <property type="entry name" value="Lysozyme-like_dom_sf"/>
</dbReference>
<proteinExistence type="inferred from homology"/>
<dbReference type="GO" id="GO:0009253">
    <property type="term" value="P:peptidoglycan catabolic process"/>
    <property type="evidence" value="ECO:0007669"/>
    <property type="project" value="InterPro"/>
</dbReference>
<dbReference type="GO" id="GO:0031640">
    <property type="term" value="P:killing of cells of another organism"/>
    <property type="evidence" value="ECO:0007669"/>
    <property type="project" value="UniProtKB-KW"/>
</dbReference>
<protein>
    <recommendedName>
        <fullName evidence="7">Lysozyme</fullName>
        <ecNumber evidence="7">3.2.1.17</ecNumber>
    </recommendedName>
</protein>
<dbReference type="InterPro" id="IPR023347">
    <property type="entry name" value="Lysozyme_dom_sf"/>
</dbReference>
<dbReference type="RefSeq" id="WP_174900535.1">
    <property type="nucleotide sequence ID" value="NZ_FOTW01000013.1"/>
</dbReference>
<name>A0A1I4NF13_9BURK</name>
<dbReference type="InterPro" id="IPR051018">
    <property type="entry name" value="Bacteriophage_GH24"/>
</dbReference>
<accession>A0A1I4NF13</accession>
<dbReference type="SUPFAM" id="SSF53955">
    <property type="entry name" value="Lysozyme-like"/>
    <property type="match status" value="1"/>
</dbReference>
<dbReference type="EC" id="3.2.1.17" evidence="7"/>
<evidence type="ECO:0000313" key="8">
    <source>
        <dbReference type="EMBL" id="SFM13897.1"/>
    </source>
</evidence>
<dbReference type="CDD" id="cd00737">
    <property type="entry name" value="lyz_endolysin_autolysin"/>
    <property type="match status" value="1"/>
</dbReference>
<organism evidence="8 9">
    <name type="scientific">Rugamonas rubra</name>
    <dbReference type="NCBI Taxonomy" id="758825"/>
    <lineage>
        <taxon>Bacteria</taxon>
        <taxon>Pseudomonadati</taxon>
        <taxon>Pseudomonadota</taxon>
        <taxon>Betaproteobacteria</taxon>
        <taxon>Burkholderiales</taxon>
        <taxon>Oxalobacteraceae</taxon>
        <taxon>Telluria group</taxon>
        <taxon>Rugamonas</taxon>
    </lineage>
</organism>
<reference evidence="8 9" key="1">
    <citation type="submission" date="2016-10" db="EMBL/GenBank/DDBJ databases">
        <authorList>
            <person name="de Groot N.N."/>
        </authorList>
    </citation>
    <scope>NUCLEOTIDE SEQUENCE [LARGE SCALE GENOMIC DNA]</scope>
    <source>
        <strain evidence="8 9">ATCC 43154</strain>
    </source>
</reference>
<evidence type="ECO:0000256" key="3">
    <source>
        <dbReference type="ARBA" id="ARBA00022638"/>
    </source>
</evidence>
<comment type="catalytic activity">
    <reaction evidence="1 7">
        <text>Hydrolysis of (1-&gt;4)-beta-linkages between N-acetylmuramic acid and N-acetyl-D-glucosamine residues in a peptidoglycan and between N-acetyl-D-glucosamine residues in chitodextrins.</text>
        <dbReference type="EC" id="3.2.1.17"/>
    </reaction>
</comment>
<evidence type="ECO:0000256" key="6">
    <source>
        <dbReference type="ARBA" id="ARBA00023295"/>
    </source>
</evidence>
<gene>
    <name evidence="8" type="ORF">SAMN02982985_02900</name>
</gene>